<evidence type="ECO:0000256" key="2">
    <source>
        <dbReference type="ARBA" id="ARBA00005028"/>
    </source>
</evidence>
<evidence type="ECO:0000256" key="7">
    <source>
        <dbReference type="ARBA" id="ARBA00022840"/>
    </source>
</evidence>
<dbReference type="PANTHER" id="PTHR19443">
    <property type="entry name" value="HEXOKINASE"/>
    <property type="match status" value="1"/>
</dbReference>
<evidence type="ECO:0000256" key="4">
    <source>
        <dbReference type="ARBA" id="ARBA00022679"/>
    </source>
</evidence>
<dbReference type="GO" id="GO:0005536">
    <property type="term" value="F:D-glucose binding"/>
    <property type="evidence" value="ECO:0007669"/>
    <property type="project" value="InterPro"/>
</dbReference>
<feature type="domain" description="Hexokinase N-terminal" evidence="14">
    <location>
        <begin position="13"/>
        <end position="205"/>
    </location>
</feature>
<dbReference type="Proteomes" id="UP000307173">
    <property type="component" value="Unassembled WGS sequence"/>
</dbReference>
<dbReference type="OrthoDB" id="419537at2759"/>
<dbReference type="AlphaFoldDB" id="A0A4T0WUF5"/>
<evidence type="ECO:0000256" key="9">
    <source>
        <dbReference type="ARBA" id="ARBA00044613"/>
    </source>
</evidence>
<dbReference type="SUPFAM" id="SSF53067">
    <property type="entry name" value="Actin-like ATPase domain"/>
    <property type="match status" value="2"/>
</dbReference>
<dbReference type="FunFam" id="3.40.367.20:FF:000004">
    <property type="entry name" value="Phosphotransferase"/>
    <property type="match status" value="1"/>
</dbReference>
<keyword evidence="6 13" id="KW-0418">Kinase</keyword>
<comment type="catalytic activity">
    <reaction evidence="10">
        <text>D-fructose + ATP = D-fructose 6-phosphate + ADP + H(+)</text>
        <dbReference type="Rhea" id="RHEA:16125"/>
        <dbReference type="ChEBI" id="CHEBI:15378"/>
        <dbReference type="ChEBI" id="CHEBI:30616"/>
        <dbReference type="ChEBI" id="CHEBI:37721"/>
        <dbReference type="ChEBI" id="CHEBI:61527"/>
        <dbReference type="ChEBI" id="CHEBI:456216"/>
        <dbReference type="EC" id="2.7.1.1"/>
    </reaction>
    <physiologicalReaction direction="left-to-right" evidence="10">
        <dbReference type="Rhea" id="RHEA:16126"/>
    </physiologicalReaction>
</comment>
<dbReference type="FunFam" id="3.30.420.40:FF:000805">
    <property type="entry name" value="Hexokinase-2"/>
    <property type="match status" value="1"/>
</dbReference>
<evidence type="ECO:0000256" key="8">
    <source>
        <dbReference type="ARBA" id="ARBA00023152"/>
    </source>
</evidence>
<protein>
    <recommendedName>
        <fullName evidence="13">Phosphotransferase</fullName>
        <ecNumber evidence="13">2.7.1.-</ecNumber>
    </recommendedName>
</protein>
<dbReference type="GO" id="GO:0005739">
    <property type="term" value="C:mitochondrion"/>
    <property type="evidence" value="ECO:0007669"/>
    <property type="project" value="TreeGrafter"/>
</dbReference>
<evidence type="ECO:0000256" key="3">
    <source>
        <dbReference type="ARBA" id="ARBA00009225"/>
    </source>
</evidence>
<dbReference type="EC" id="2.7.1.-" evidence="13"/>
<comment type="function">
    <text evidence="12">Catalyzes the phosphorylation of hexose, such as D-glucose and D-fructose, to hexose 6-phosphate (D-glucose 6-phosphate and D-fructose 6-phosphate, respectively). Mediates the initial step of glycolysis by catalyzing phosphorylation of D-glucose to D-glucose 6-phosphate.</text>
</comment>
<dbReference type="PROSITE" id="PS51748">
    <property type="entry name" value="HEXOKINASE_2"/>
    <property type="match status" value="1"/>
</dbReference>
<dbReference type="GO" id="GO:0006013">
    <property type="term" value="P:mannose metabolic process"/>
    <property type="evidence" value="ECO:0007669"/>
    <property type="project" value="TreeGrafter"/>
</dbReference>
<comment type="caution">
    <text evidence="16">The sequence shown here is derived from an EMBL/GenBank/DDBJ whole genome shotgun (WGS) entry which is preliminary data.</text>
</comment>
<evidence type="ECO:0000256" key="13">
    <source>
        <dbReference type="RuleBase" id="RU362007"/>
    </source>
</evidence>
<dbReference type="InterPro" id="IPR043129">
    <property type="entry name" value="ATPase_NBD"/>
</dbReference>
<proteinExistence type="inferred from homology"/>
<dbReference type="GO" id="GO:0005524">
    <property type="term" value="F:ATP binding"/>
    <property type="evidence" value="ECO:0007669"/>
    <property type="project" value="UniProtKB-UniRule"/>
</dbReference>
<dbReference type="GO" id="GO:0008865">
    <property type="term" value="F:fructokinase activity"/>
    <property type="evidence" value="ECO:0007669"/>
    <property type="project" value="TreeGrafter"/>
</dbReference>
<dbReference type="Pfam" id="PF03727">
    <property type="entry name" value="Hexokinase_2"/>
    <property type="match status" value="1"/>
</dbReference>
<evidence type="ECO:0000256" key="10">
    <source>
        <dbReference type="ARBA" id="ARBA00047905"/>
    </source>
</evidence>
<dbReference type="PRINTS" id="PR00475">
    <property type="entry name" value="HEXOKINASE"/>
</dbReference>
<evidence type="ECO:0000256" key="6">
    <source>
        <dbReference type="ARBA" id="ARBA00022777"/>
    </source>
</evidence>
<dbReference type="GO" id="GO:0019158">
    <property type="term" value="F:mannokinase activity"/>
    <property type="evidence" value="ECO:0007669"/>
    <property type="project" value="TreeGrafter"/>
</dbReference>
<name>A0A4T0WUF5_9ASCO</name>
<dbReference type="InterPro" id="IPR022673">
    <property type="entry name" value="Hexokinase_C"/>
</dbReference>
<evidence type="ECO:0000313" key="17">
    <source>
        <dbReference type="Proteomes" id="UP000307173"/>
    </source>
</evidence>
<comment type="catalytic activity">
    <reaction evidence="9">
        <text>a D-hexose + ATP = a D-hexose 6-phosphate + ADP + H(+)</text>
        <dbReference type="Rhea" id="RHEA:22740"/>
        <dbReference type="ChEBI" id="CHEBI:4194"/>
        <dbReference type="ChEBI" id="CHEBI:15378"/>
        <dbReference type="ChEBI" id="CHEBI:30616"/>
        <dbReference type="ChEBI" id="CHEBI:229467"/>
        <dbReference type="ChEBI" id="CHEBI:456216"/>
        <dbReference type="EC" id="2.7.1.1"/>
    </reaction>
    <physiologicalReaction direction="left-to-right" evidence="9">
        <dbReference type="Rhea" id="RHEA:22741"/>
    </physiologicalReaction>
</comment>
<evidence type="ECO:0000313" key="16">
    <source>
        <dbReference type="EMBL" id="TID13179.1"/>
    </source>
</evidence>
<dbReference type="EMBL" id="SELW01000681">
    <property type="protein sequence ID" value="TID13179.1"/>
    <property type="molecule type" value="Genomic_DNA"/>
</dbReference>
<dbReference type="GO" id="GO:0004340">
    <property type="term" value="F:glucokinase activity"/>
    <property type="evidence" value="ECO:0007669"/>
    <property type="project" value="TreeGrafter"/>
</dbReference>
<dbReference type="GO" id="GO:0005829">
    <property type="term" value="C:cytosol"/>
    <property type="evidence" value="ECO:0007669"/>
    <property type="project" value="TreeGrafter"/>
</dbReference>
<dbReference type="STRING" id="52247.A0A4T0WUF5"/>
<reference evidence="16 17" key="1">
    <citation type="journal article" date="2019" name="Front. Genet.">
        <title>Whole-Genome Sequencing of the Opportunistic Yeast Pathogen Candida inconspicua Uncovers Its Hybrid Origin.</title>
        <authorList>
            <person name="Mixao V."/>
            <person name="Hansen A.P."/>
            <person name="Saus E."/>
            <person name="Boekhout T."/>
            <person name="Lass-Florl C."/>
            <person name="Gabaldon T."/>
        </authorList>
    </citation>
    <scope>NUCLEOTIDE SEQUENCE [LARGE SCALE GENOMIC DNA]</scope>
    <source>
        <strain evidence="16 17">CBS 180</strain>
    </source>
</reference>
<dbReference type="PANTHER" id="PTHR19443:SF16">
    <property type="entry name" value="HEXOKINASE TYPE 1-RELATED"/>
    <property type="match status" value="1"/>
</dbReference>
<keyword evidence="8 13" id="KW-0324">Glycolysis</keyword>
<comment type="pathway">
    <text evidence="1">Carbohydrate degradation; glycolysis; D-glyceraldehyde 3-phosphate and glycerone phosphate from D-glucose: step 1/4.</text>
</comment>
<keyword evidence="7 13" id="KW-0067">ATP-binding</keyword>
<feature type="domain" description="Hexokinase C-terminal" evidence="15">
    <location>
        <begin position="212"/>
        <end position="448"/>
    </location>
</feature>
<dbReference type="GO" id="GO:0006096">
    <property type="term" value="P:glycolytic process"/>
    <property type="evidence" value="ECO:0007669"/>
    <property type="project" value="UniProtKB-UniPathway"/>
</dbReference>
<dbReference type="Pfam" id="PF00349">
    <property type="entry name" value="Hexokinase_1"/>
    <property type="match status" value="1"/>
</dbReference>
<evidence type="ECO:0000259" key="14">
    <source>
        <dbReference type="Pfam" id="PF00349"/>
    </source>
</evidence>
<keyword evidence="17" id="KW-1185">Reference proteome</keyword>
<comment type="catalytic activity">
    <reaction evidence="11">
        <text>D-glucose + ATP = D-glucose 6-phosphate + ADP + H(+)</text>
        <dbReference type="Rhea" id="RHEA:17825"/>
        <dbReference type="ChEBI" id="CHEBI:4167"/>
        <dbReference type="ChEBI" id="CHEBI:15378"/>
        <dbReference type="ChEBI" id="CHEBI:30616"/>
        <dbReference type="ChEBI" id="CHEBI:61548"/>
        <dbReference type="ChEBI" id="CHEBI:456216"/>
        <dbReference type="EC" id="2.7.1.1"/>
    </reaction>
    <physiologicalReaction direction="left-to-right" evidence="11">
        <dbReference type="Rhea" id="RHEA:17826"/>
    </physiologicalReaction>
</comment>
<evidence type="ECO:0000256" key="11">
    <source>
        <dbReference type="ARBA" id="ARBA00048160"/>
    </source>
</evidence>
<evidence type="ECO:0000259" key="15">
    <source>
        <dbReference type="Pfam" id="PF03727"/>
    </source>
</evidence>
<dbReference type="Gene3D" id="1.10.287.1250">
    <property type="match status" value="1"/>
</dbReference>
<comment type="similarity">
    <text evidence="3 13">Belongs to the hexokinase family.</text>
</comment>
<evidence type="ECO:0000256" key="1">
    <source>
        <dbReference type="ARBA" id="ARBA00004888"/>
    </source>
</evidence>
<comment type="pathway">
    <text evidence="2">Carbohydrate metabolism; hexose metabolism.</text>
</comment>
<dbReference type="Gene3D" id="3.40.367.20">
    <property type="match status" value="1"/>
</dbReference>
<dbReference type="GO" id="GO:0006006">
    <property type="term" value="P:glucose metabolic process"/>
    <property type="evidence" value="ECO:0007669"/>
    <property type="project" value="TreeGrafter"/>
</dbReference>
<accession>A0A4T0WUF5</accession>
<keyword evidence="5 13" id="KW-0547">Nucleotide-binding</keyword>
<sequence>MTVSFPLEEAFAHTKKQFKVSAEHLKEVTDYFVEELHAGLSSNDPTKIPMIVSWVMDYPDGTEKGEYLAIDLGGTNLRVIRVTLLGDSKFTSIAEKFPIPSTMRKGTVDQLWKFIATAVDGFVKRQFKGPIVKNLPLGFTFSFAATQSAINKGVLQSWTKGYDIDGVEGHDVVPMLQDALDELKTPVEVTALINDTTGTLVASVYCNTKTIMGCIFGTGVNGAYYERVEDIGKLEGKIPYDIVNESPAMAINCEYGAFDSSARVLKRTKYDVQVDIESPRPGEQLYEKMIAGYYLGEVLRLVLLDYYEQGLLFPHENVEKLQVAFCMDTSFPSRIEEYGSSHAGLLFFDTFGITTTEEDRKLIHDLCVLIGLRAARLSATAIAAIMKKRGYTQGDIACDGSVYDKYPNFKKRVMEALNDIFEWNTEQYPVRLTHAEDGSGVGAAIIACLTEKRLAAGKSVGMISTKL</sequence>
<keyword evidence="4 13" id="KW-0808">Transferase</keyword>
<organism evidence="16 17">
    <name type="scientific">Pichia inconspicua</name>
    <dbReference type="NCBI Taxonomy" id="52247"/>
    <lineage>
        <taxon>Eukaryota</taxon>
        <taxon>Fungi</taxon>
        <taxon>Dikarya</taxon>
        <taxon>Ascomycota</taxon>
        <taxon>Saccharomycotina</taxon>
        <taxon>Pichiomycetes</taxon>
        <taxon>Pichiales</taxon>
        <taxon>Pichiaceae</taxon>
        <taxon>Pichia</taxon>
    </lineage>
</organism>
<dbReference type="InterPro" id="IPR001312">
    <property type="entry name" value="Hexokinase"/>
</dbReference>
<dbReference type="InterPro" id="IPR022672">
    <property type="entry name" value="Hexokinase_N"/>
</dbReference>
<evidence type="ECO:0000256" key="12">
    <source>
        <dbReference type="ARBA" id="ARBA00057794"/>
    </source>
</evidence>
<gene>
    <name evidence="16" type="ORF">CANINC_005035</name>
</gene>
<dbReference type="UniPathway" id="UPA00109">
    <property type="reaction ID" value="UER00180"/>
</dbReference>
<dbReference type="GO" id="GO:0001678">
    <property type="term" value="P:intracellular glucose homeostasis"/>
    <property type="evidence" value="ECO:0007669"/>
    <property type="project" value="InterPro"/>
</dbReference>
<evidence type="ECO:0000256" key="5">
    <source>
        <dbReference type="ARBA" id="ARBA00022741"/>
    </source>
</evidence>
<dbReference type="Gene3D" id="3.30.420.40">
    <property type="match status" value="1"/>
</dbReference>